<accession>A0A2P5A9A8</accession>
<protein>
    <submittedName>
        <fullName evidence="2">Uncharacterized protein</fullName>
    </submittedName>
</protein>
<feature type="compositionally biased region" description="Basic and acidic residues" evidence="1">
    <location>
        <begin position="102"/>
        <end position="111"/>
    </location>
</feature>
<comment type="caution">
    <text evidence="2">The sequence shown here is derived from an EMBL/GenBank/DDBJ whole genome shotgun (WGS) entry which is preliminary data.</text>
</comment>
<dbReference type="InParanoid" id="A0A2P5A9A8"/>
<keyword evidence="3" id="KW-1185">Reference proteome</keyword>
<name>A0A2P5A9A8_TREOI</name>
<dbReference type="EMBL" id="JXTC01001047">
    <property type="protein sequence ID" value="PON33122.1"/>
    <property type="molecule type" value="Genomic_DNA"/>
</dbReference>
<feature type="region of interest" description="Disordered" evidence="1">
    <location>
        <begin position="1"/>
        <end position="127"/>
    </location>
</feature>
<evidence type="ECO:0000256" key="1">
    <source>
        <dbReference type="SAM" id="MobiDB-lite"/>
    </source>
</evidence>
<feature type="compositionally biased region" description="Polar residues" evidence="1">
    <location>
        <begin position="49"/>
        <end position="72"/>
    </location>
</feature>
<evidence type="ECO:0000313" key="3">
    <source>
        <dbReference type="Proteomes" id="UP000237000"/>
    </source>
</evidence>
<feature type="non-terminal residue" evidence="2">
    <location>
        <position position="1"/>
    </location>
</feature>
<sequence length="133" mass="14673">SARRVTLGDESPEFDNFCTIDDKIQSPFGSPTANTRASSRRIERKENLAQVQKSPQVGKSPLIQSLQPSPLESPNGGARRSLRLKGTNQSSPQNNQSAQANKDLDAQKVDEMGVPSKKETKRKRGKTIVFFAY</sequence>
<feature type="compositionally biased region" description="Low complexity" evidence="1">
    <location>
        <begin position="88"/>
        <end position="101"/>
    </location>
</feature>
<gene>
    <name evidence="2" type="ORF">TorRG33x02_355570</name>
</gene>
<reference evidence="3" key="1">
    <citation type="submission" date="2016-06" db="EMBL/GenBank/DDBJ databases">
        <title>Parallel loss of symbiosis genes in relatives of nitrogen-fixing non-legume Parasponia.</title>
        <authorList>
            <person name="Van Velzen R."/>
            <person name="Holmer R."/>
            <person name="Bu F."/>
            <person name="Rutten L."/>
            <person name="Van Zeijl A."/>
            <person name="Liu W."/>
            <person name="Santuari L."/>
            <person name="Cao Q."/>
            <person name="Sharma T."/>
            <person name="Shen D."/>
            <person name="Roswanjaya Y."/>
            <person name="Wardhani T."/>
            <person name="Kalhor M.S."/>
            <person name="Jansen J."/>
            <person name="Van den Hoogen J."/>
            <person name="Gungor B."/>
            <person name="Hartog M."/>
            <person name="Hontelez J."/>
            <person name="Verver J."/>
            <person name="Yang W.-C."/>
            <person name="Schijlen E."/>
            <person name="Repin R."/>
            <person name="Schilthuizen M."/>
            <person name="Schranz E."/>
            <person name="Heidstra R."/>
            <person name="Miyata K."/>
            <person name="Fedorova E."/>
            <person name="Kohlen W."/>
            <person name="Bisseling T."/>
            <person name="Smit S."/>
            <person name="Geurts R."/>
        </authorList>
    </citation>
    <scope>NUCLEOTIDE SEQUENCE [LARGE SCALE GENOMIC DNA]</scope>
    <source>
        <strain evidence="3">cv. RG33-2</strain>
    </source>
</reference>
<proteinExistence type="predicted"/>
<evidence type="ECO:0000313" key="2">
    <source>
        <dbReference type="EMBL" id="PON33122.1"/>
    </source>
</evidence>
<organism evidence="2 3">
    <name type="scientific">Trema orientale</name>
    <name type="common">Charcoal tree</name>
    <name type="synonym">Celtis orientalis</name>
    <dbReference type="NCBI Taxonomy" id="63057"/>
    <lineage>
        <taxon>Eukaryota</taxon>
        <taxon>Viridiplantae</taxon>
        <taxon>Streptophyta</taxon>
        <taxon>Embryophyta</taxon>
        <taxon>Tracheophyta</taxon>
        <taxon>Spermatophyta</taxon>
        <taxon>Magnoliopsida</taxon>
        <taxon>eudicotyledons</taxon>
        <taxon>Gunneridae</taxon>
        <taxon>Pentapetalae</taxon>
        <taxon>rosids</taxon>
        <taxon>fabids</taxon>
        <taxon>Rosales</taxon>
        <taxon>Cannabaceae</taxon>
        <taxon>Trema</taxon>
    </lineage>
</organism>
<feature type="compositionally biased region" description="Polar residues" evidence="1">
    <location>
        <begin position="27"/>
        <end position="37"/>
    </location>
</feature>
<dbReference type="Proteomes" id="UP000237000">
    <property type="component" value="Unassembled WGS sequence"/>
</dbReference>
<dbReference type="AlphaFoldDB" id="A0A2P5A9A8"/>